<dbReference type="Pfam" id="PF05990">
    <property type="entry name" value="DUF900"/>
    <property type="match status" value="1"/>
</dbReference>
<dbReference type="InterPro" id="IPR029058">
    <property type="entry name" value="AB_hydrolase_fold"/>
</dbReference>
<accession>A0A7S8FCW7</accession>
<dbReference type="SUPFAM" id="SSF53474">
    <property type="entry name" value="alpha/beta-Hydrolases"/>
    <property type="match status" value="1"/>
</dbReference>
<dbReference type="Proteomes" id="UP000593737">
    <property type="component" value="Chromosome"/>
</dbReference>
<dbReference type="EMBL" id="CP047423">
    <property type="protein sequence ID" value="QPD03533.1"/>
    <property type="molecule type" value="Genomic_DNA"/>
</dbReference>
<name>A0A7S8FCW7_9BACT</name>
<dbReference type="AlphaFoldDB" id="A0A7S8FCW7"/>
<sequence>MGIPILIACFQIGCSHTPQYTSKDLTTLPCEQKAHEFFFPLEFDEHGSFVYDDQPSEITKAIPEADSIYVFVHGWNKDTKLAETDYQDLICRFYTHSKASKKKSIIIGLFWPSTEFPPLLNFWAMKGRADTLAATGFQDLMKILADGAKTNSGRHYDLVMIGHSFGGRIILNGISQFTAEVTPEIHGFFSGLNQFQIVLITAAMNEYILLKTSMFGVSKYHDSLRAEWDSDAFYNRLATQARRSFSADEILLDPAELRVVWHPTLVQLSGVVDLRIYNIFSSNDQANKLLYPI</sequence>
<organism evidence="1 2">
    <name type="scientific">Candidatus Nitrospira kreftii</name>
    <dbReference type="NCBI Taxonomy" id="2652173"/>
    <lineage>
        <taxon>Bacteria</taxon>
        <taxon>Pseudomonadati</taxon>
        <taxon>Nitrospirota</taxon>
        <taxon>Nitrospiria</taxon>
        <taxon>Nitrospirales</taxon>
        <taxon>Nitrospiraceae</taxon>
        <taxon>Nitrospira</taxon>
    </lineage>
</organism>
<proteinExistence type="predicted"/>
<evidence type="ECO:0008006" key="3">
    <source>
        <dbReference type="Google" id="ProtNLM"/>
    </source>
</evidence>
<dbReference type="KEGG" id="nkf:Nkreftii_001307"/>
<evidence type="ECO:0000313" key="1">
    <source>
        <dbReference type="EMBL" id="QPD03533.1"/>
    </source>
</evidence>
<protein>
    <recommendedName>
        <fullName evidence="3">Alpha/beta hydrolase</fullName>
    </recommendedName>
</protein>
<gene>
    <name evidence="1" type="ORF">Nkreftii_001307</name>
</gene>
<reference evidence="1 2" key="1">
    <citation type="journal article" date="2020" name="ISME J.">
        <title>Enrichment and physiological characterization of a novel comammox Nitrospira indicates ammonium inhibition of complete nitrification.</title>
        <authorList>
            <person name="Sakoula D."/>
            <person name="Koch H."/>
            <person name="Frank J."/>
            <person name="Jetten M.S.M."/>
            <person name="van Kessel M.A.H.J."/>
            <person name="Lucker S."/>
        </authorList>
    </citation>
    <scope>NUCLEOTIDE SEQUENCE [LARGE SCALE GENOMIC DNA]</scope>
    <source>
        <strain evidence="1">Comreactor17</strain>
    </source>
</reference>
<dbReference type="InterPro" id="IPR010297">
    <property type="entry name" value="DUF900_hydrolase"/>
</dbReference>
<evidence type="ECO:0000313" key="2">
    <source>
        <dbReference type="Proteomes" id="UP000593737"/>
    </source>
</evidence>